<protein>
    <submittedName>
        <fullName evidence="2">Alpha/beta hydrolase</fullName>
    </submittedName>
</protein>
<sequence length="279" mass="31455">MKSMTFLITLLFITAIVVSACSEQKPRKASAADNVFVLDKIFEIPGLNRHRKIRIYLPPNYQASIQSYPVLYMHDGQNLFDDATSYAGEWGIDEALNQLHQSNGLSLIVVGIDNGEVKRMNELSPWPNQDYGDAEGEAYMQFIIDVVKPFIDSNYRTLSDAKNTAIMGSSMGGLISHYAAFEYPSIFSKIGIFSPSYWFSDSVFVFSDIKKLTAESKLYMLMGGEEGDDMVENFKKMRLQLKSAGLTDENLSASVVPAGEHNEAFWRSEFKRAILWLFQ</sequence>
<evidence type="ECO:0000313" key="3">
    <source>
        <dbReference type="Proteomes" id="UP000317839"/>
    </source>
</evidence>
<dbReference type="EMBL" id="VIKR01000002">
    <property type="protein sequence ID" value="TQV75041.1"/>
    <property type="molecule type" value="Genomic_DNA"/>
</dbReference>
<keyword evidence="2" id="KW-0378">Hydrolase</keyword>
<dbReference type="Proteomes" id="UP000317839">
    <property type="component" value="Unassembled WGS sequence"/>
</dbReference>
<name>A0A545TCX0_9GAMM</name>
<dbReference type="GO" id="GO:0016787">
    <property type="term" value="F:hydrolase activity"/>
    <property type="evidence" value="ECO:0007669"/>
    <property type="project" value="UniProtKB-KW"/>
</dbReference>
<gene>
    <name evidence="2" type="ORF">FLL45_08865</name>
</gene>
<dbReference type="PANTHER" id="PTHR48098">
    <property type="entry name" value="ENTEROCHELIN ESTERASE-RELATED"/>
    <property type="match status" value="1"/>
</dbReference>
<dbReference type="PANTHER" id="PTHR48098:SF6">
    <property type="entry name" value="FERRI-BACILLIBACTIN ESTERASE BESA"/>
    <property type="match status" value="1"/>
</dbReference>
<evidence type="ECO:0000313" key="2">
    <source>
        <dbReference type="EMBL" id="TQV75041.1"/>
    </source>
</evidence>
<dbReference type="InterPro" id="IPR029058">
    <property type="entry name" value="AB_hydrolase_fold"/>
</dbReference>
<keyword evidence="1" id="KW-0732">Signal</keyword>
<feature type="signal peptide" evidence="1">
    <location>
        <begin position="1"/>
        <end position="20"/>
    </location>
</feature>
<proteinExistence type="predicted"/>
<dbReference type="Pfam" id="PF00756">
    <property type="entry name" value="Esterase"/>
    <property type="match status" value="1"/>
</dbReference>
<dbReference type="InterPro" id="IPR000801">
    <property type="entry name" value="Esterase-like"/>
</dbReference>
<dbReference type="InterPro" id="IPR050583">
    <property type="entry name" value="Mycobacterial_A85_antigen"/>
</dbReference>
<dbReference type="SUPFAM" id="SSF53474">
    <property type="entry name" value="alpha/beta-Hydrolases"/>
    <property type="match status" value="1"/>
</dbReference>
<accession>A0A545TCX0</accession>
<dbReference type="AlphaFoldDB" id="A0A545TCX0"/>
<reference evidence="2 3" key="1">
    <citation type="submission" date="2019-06" db="EMBL/GenBank/DDBJ databases">
        <title>Draft genome of Aliikangiella marina GYP-15.</title>
        <authorList>
            <person name="Wang G."/>
        </authorList>
    </citation>
    <scope>NUCLEOTIDE SEQUENCE [LARGE SCALE GENOMIC DNA]</scope>
    <source>
        <strain evidence="2 3">GYP-15</strain>
    </source>
</reference>
<keyword evidence="3" id="KW-1185">Reference proteome</keyword>
<dbReference type="RefSeq" id="WP_142942243.1">
    <property type="nucleotide sequence ID" value="NZ_VIKR01000002.1"/>
</dbReference>
<dbReference type="Gene3D" id="3.40.50.1820">
    <property type="entry name" value="alpha/beta hydrolase"/>
    <property type="match status" value="1"/>
</dbReference>
<feature type="chain" id="PRO_5022212157" evidence="1">
    <location>
        <begin position="21"/>
        <end position="279"/>
    </location>
</feature>
<evidence type="ECO:0000256" key="1">
    <source>
        <dbReference type="SAM" id="SignalP"/>
    </source>
</evidence>
<organism evidence="2 3">
    <name type="scientific">Aliikangiella marina</name>
    <dbReference type="NCBI Taxonomy" id="1712262"/>
    <lineage>
        <taxon>Bacteria</taxon>
        <taxon>Pseudomonadati</taxon>
        <taxon>Pseudomonadota</taxon>
        <taxon>Gammaproteobacteria</taxon>
        <taxon>Oceanospirillales</taxon>
        <taxon>Pleioneaceae</taxon>
        <taxon>Aliikangiella</taxon>
    </lineage>
</organism>
<dbReference type="PROSITE" id="PS51257">
    <property type="entry name" value="PROKAR_LIPOPROTEIN"/>
    <property type="match status" value="1"/>
</dbReference>
<dbReference type="OrthoDB" id="9784036at2"/>
<comment type="caution">
    <text evidence="2">The sequence shown here is derived from an EMBL/GenBank/DDBJ whole genome shotgun (WGS) entry which is preliminary data.</text>
</comment>